<dbReference type="Proteomes" id="UP000092932">
    <property type="component" value="Chromosome"/>
</dbReference>
<dbReference type="PATRIC" id="fig|692370.5.peg.2201"/>
<dbReference type="EMBL" id="CP016591">
    <property type="protein sequence ID" value="ANY20688.1"/>
    <property type="molecule type" value="Genomic_DNA"/>
</dbReference>
<evidence type="ECO:0000313" key="4">
    <source>
        <dbReference type="Proteomes" id="UP000092932"/>
    </source>
</evidence>
<keyword evidence="1" id="KW-0472">Membrane</keyword>
<keyword evidence="1" id="KW-1133">Transmembrane helix</keyword>
<dbReference type="STRING" id="692370.A6F68_02187"/>
<dbReference type="KEGG" id="ado:A6F68_02187"/>
<feature type="domain" description="TadE-like" evidence="2">
    <location>
        <begin position="13"/>
        <end position="55"/>
    </location>
</feature>
<dbReference type="InterPro" id="IPR012495">
    <property type="entry name" value="TadE-like_dom"/>
</dbReference>
<name>A0A1B2AF19_9SPHN</name>
<organism evidence="3 4">
    <name type="scientific">Tsuneonella dongtanensis</name>
    <dbReference type="NCBI Taxonomy" id="692370"/>
    <lineage>
        <taxon>Bacteria</taxon>
        <taxon>Pseudomonadati</taxon>
        <taxon>Pseudomonadota</taxon>
        <taxon>Alphaproteobacteria</taxon>
        <taxon>Sphingomonadales</taxon>
        <taxon>Erythrobacteraceae</taxon>
        <taxon>Tsuneonella</taxon>
    </lineage>
</organism>
<gene>
    <name evidence="3" type="ORF">A6F68_02187</name>
</gene>
<dbReference type="Pfam" id="PF07811">
    <property type="entry name" value="TadE"/>
    <property type="match status" value="1"/>
</dbReference>
<accession>A0A1B2AF19</accession>
<dbReference type="AlphaFoldDB" id="A0A1B2AF19"/>
<proteinExistence type="predicted"/>
<keyword evidence="1" id="KW-0812">Transmembrane</keyword>
<dbReference type="RefSeq" id="WP_067679775.1">
    <property type="nucleotide sequence ID" value="NZ_CP016591.1"/>
</dbReference>
<keyword evidence="4" id="KW-1185">Reference proteome</keyword>
<feature type="transmembrane region" description="Helical" evidence="1">
    <location>
        <begin position="20"/>
        <end position="42"/>
    </location>
</feature>
<dbReference type="OrthoDB" id="7306064at2"/>
<reference evidence="3 4" key="1">
    <citation type="submission" date="2016-07" db="EMBL/GenBank/DDBJ databases">
        <title>Complete genome sequence of Altererythrobacter dongtanensis KCTC 22672, a type strain with esterase isolated from tidal flat.</title>
        <authorList>
            <person name="Cheng H."/>
            <person name="Wu Y.-H."/>
            <person name="Zhou P."/>
            <person name="Huo Y.-Y."/>
            <person name="Wang C.-S."/>
            <person name="Xu X.-W."/>
        </authorList>
    </citation>
    <scope>NUCLEOTIDE SEQUENCE [LARGE SCALE GENOMIC DNA]</scope>
    <source>
        <strain evidence="3 4">KCTC 22672</strain>
    </source>
</reference>
<protein>
    <submittedName>
        <fullName evidence="3">TadE-like protein</fullName>
    </submittedName>
</protein>
<evidence type="ECO:0000259" key="2">
    <source>
        <dbReference type="Pfam" id="PF07811"/>
    </source>
</evidence>
<evidence type="ECO:0000256" key="1">
    <source>
        <dbReference type="SAM" id="Phobius"/>
    </source>
</evidence>
<evidence type="ECO:0000313" key="3">
    <source>
        <dbReference type="EMBL" id="ANY20688.1"/>
    </source>
</evidence>
<sequence length="195" mass="21270">MNALRALWRDDRGATLVEFALISPALLMLLMGMFEMGYNYYVQAQLQGSVQKAARDSTIQSSQSSAALIDARVTDAVHAIVPGAELRFVRRAYSSFSDVHRAEDFTDIDKDGTCNDGEPFEDANGNGMWDEDRGVDGGGGARDAVLYVVEVRYPRAFGVAKLIGLSDNVETEAVTVLRNQPWDAQSFIGEVGHCA</sequence>